<protein>
    <submittedName>
        <fullName evidence="8">GTP 3',8-cyclase</fullName>
    </submittedName>
</protein>
<dbReference type="PANTHER" id="PTHR11228">
    <property type="entry name" value="RADICAL SAM DOMAIN PROTEIN"/>
    <property type="match status" value="1"/>
</dbReference>
<keyword evidence="5" id="KW-0408">Iron</keyword>
<dbReference type="InterPro" id="IPR013785">
    <property type="entry name" value="Aldolase_TIM"/>
</dbReference>
<comment type="caution">
    <text evidence="8">The sequence shown here is derived from an EMBL/GenBank/DDBJ whole genome shotgun (WGS) entry which is preliminary data.</text>
</comment>
<evidence type="ECO:0000256" key="4">
    <source>
        <dbReference type="ARBA" id="ARBA00022723"/>
    </source>
</evidence>
<dbReference type="Pfam" id="PF04055">
    <property type="entry name" value="Radical_SAM"/>
    <property type="match status" value="1"/>
</dbReference>
<evidence type="ECO:0000313" key="9">
    <source>
        <dbReference type="Proteomes" id="UP001628193"/>
    </source>
</evidence>
<dbReference type="Proteomes" id="UP001628193">
    <property type="component" value="Unassembled WGS sequence"/>
</dbReference>
<sequence length="396" mass="44982">MKSVIDHLQANLRRLFSGTSSEKRKPEVNGLNPIKKLLHSLETVSADAYHKESFQNHQTIATLPKKMGEIEINDSCNLNCSMCQTALSTRQKGLMNLDLFEETVKASVAAGITRTNLHTIGDPLMNKKLRDYLAILRQYKLPVNALSTNGLLLERHLDLLFEYRDVIRSMRFSIDAVNPETYAKIRVGGNLKSLHENLIQFVTRNNQAENPYPIGINAVVSMDNYHEIAFIPMVFSYVARPEKFTFHHISSLSPDNVYFNTKSCFPMQARSATPCDMLWNSIYTLKEGVLTCCCRDYNGDNVFGKIGEDSLEKLFNGPLIQSWRQAHLTGDFDRMPSACQTCYCVDPRLDQLLHAIIQYFYVDIRKHPVYLQSVLDQMLPCLQAKDYGTVGKIVGL</sequence>
<dbReference type="CDD" id="cd21109">
    <property type="entry name" value="SPASM"/>
    <property type="match status" value="1"/>
</dbReference>
<dbReference type="InterPro" id="IPR000385">
    <property type="entry name" value="MoaA_NifB_PqqE_Fe-S-bd_CS"/>
</dbReference>
<evidence type="ECO:0000259" key="7">
    <source>
        <dbReference type="PROSITE" id="PS51918"/>
    </source>
</evidence>
<dbReference type="Gene3D" id="3.20.20.70">
    <property type="entry name" value="Aldolase class I"/>
    <property type="match status" value="1"/>
</dbReference>
<dbReference type="InterPro" id="IPR050377">
    <property type="entry name" value="Radical_SAM_PqqE_MftC-like"/>
</dbReference>
<keyword evidence="2" id="KW-0004">4Fe-4S</keyword>
<proteinExistence type="predicted"/>
<dbReference type="PROSITE" id="PS51918">
    <property type="entry name" value="RADICAL_SAM"/>
    <property type="match status" value="1"/>
</dbReference>
<evidence type="ECO:0000256" key="1">
    <source>
        <dbReference type="ARBA" id="ARBA00001966"/>
    </source>
</evidence>
<dbReference type="InterPro" id="IPR058240">
    <property type="entry name" value="rSAM_sf"/>
</dbReference>
<comment type="cofactor">
    <cofactor evidence="1">
        <name>[4Fe-4S] cluster</name>
        <dbReference type="ChEBI" id="CHEBI:49883"/>
    </cofactor>
</comment>
<keyword evidence="4" id="KW-0479">Metal-binding</keyword>
<dbReference type="SFLD" id="SFLDS00029">
    <property type="entry name" value="Radical_SAM"/>
    <property type="match status" value="1"/>
</dbReference>
<evidence type="ECO:0000256" key="5">
    <source>
        <dbReference type="ARBA" id="ARBA00023004"/>
    </source>
</evidence>
<gene>
    <name evidence="8" type="primary">moaA_4</name>
    <name evidence="8" type="ORF">SIID45300_02914</name>
</gene>
<keyword evidence="9" id="KW-1185">Reference proteome</keyword>
<dbReference type="Pfam" id="PF13186">
    <property type="entry name" value="SPASM"/>
    <property type="match status" value="1"/>
</dbReference>
<evidence type="ECO:0000313" key="8">
    <source>
        <dbReference type="EMBL" id="GAB0058563.1"/>
    </source>
</evidence>
<reference evidence="8 9" key="1">
    <citation type="submission" date="2024-09" db="EMBL/GenBank/DDBJ databases">
        <title>Draft genome sequence of Candidatus Magnetaquicoccaceae bacterium FCR-1.</title>
        <authorList>
            <person name="Shimoshige H."/>
            <person name="Shimamura S."/>
            <person name="Taoka A."/>
            <person name="Kobayashi H."/>
            <person name="Maekawa T."/>
        </authorList>
    </citation>
    <scope>NUCLEOTIDE SEQUENCE [LARGE SCALE GENOMIC DNA]</scope>
    <source>
        <strain evidence="8 9">FCR-1</strain>
    </source>
</reference>
<dbReference type="EMBL" id="BAAFGK010000005">
    <property type="protein sequence ID" value="GAB0058563.1"/>
    <property type="molecule type" value="Genomic_DNA"/>
</dbReference>
<dbReference type="InterPro" id="IPR007197">
    <property type="entry name" value="rSAM"/>
</dbReference>
<evidence type="ECO:0000256" key="2">
    <source>
        <dbReference type="ARBA" id="ARBA00022485"/>
    </source>
</evidence>
<dbReference type="InterPro" id="IPR023885">
    <property type="entry name" value="4Fe4S-binding_SPASM_dom"/>
</dbReference>
<dbReference type="PANTHER" id="PTHR11228:SF34">
    <property type="entry name" value="TUNGSTEN-CONTAINING ALDEHYDE FERREDOXIN OXIDOREDUCTASE COFACTOR MODIFYING PROTEIN"/>
    <property type="match status" value="1"/>
</dbReference>
<accession>A0ABQ0CCE2</accession>
<keyword evidence="3" id="KW-0949">S-adenosyl-L-methionine</keyword>
<evidence type="ECO:0000256" key="3">
    <source>
        <dbReference type="ARBA" id="ARBA00022691"/>
    </source>
</evidence>
<dbReference type="SFLD" id="SFLDG01387">
    <property type="entry name" value="BtrN-like_SPASM_domain_contain"/>
    <property type="match status" value="1"/>
</dbReference>
<evidence type="ECO:0000256" key="6">
    <source>
        <dbReference type="ARBA" id="ARBA00023014"/>
    </source>
</evidence>
<dbReference type="CDD" id="cd01335">
    <property type="entry name" value="Radical_SAM"/>
    <property type="match status" value="1"/>
</dbReference>
<dbReference type="PROSITE" id="PS01305">
    <property type="entry name" value="MOAA_NIFB_PQQE"/>
    <property type="match status" value="1"/>
</dbReference>
<keyword evidence="6" id="KW-0411">Iron-sulfur</keyword>
<dbReference type="SFLD" id="SFLDG01067">
    <property type="entry name" value="SPASM/twitch_domain_containing"/>
    <property type="match status" value="1"/>
</dbReference>
<organism evidence="8 9">
    <name type="scientific">Candidatus Magnetaquiglobus chichijimensis</name>
    <dbReference type="NCBI Taxonomy" id="3141448"/>
    <lineage>
        <taxon>Bacteria</taxon>
        <taxon>Pseudomonadati</taxon>
        <taxon>Pseudomonadota</taxon>
        <taxon>Magnetococcia</taxon>
        <taxon>Magnetococcales</taxon>
        <taxon>Candidatus Magnetaquicoccaceae</taxon>
        <taxon>Candidatus Magnetaquiglobus</taxon>
    </lineage>
</organism>
<dbReference type="SUPFAM" id="SSF102114">
    <property type="entry name" value="Radical SAM enzymes"/>
    <property type="match status" value="1"/>
</dbReference>
<name>A0ABQ0CCE2_9PROT</name>
<feature type="domain" description="Radical SAM core" evidence="7">
    <location>
        <begin position="62"/>
        <end position="276"/>
    </location>
</feature>
<dbReference type="InterPro" id="IPR034391">
    <property type="entry name" value="AdoMet-like_SPASM_containing"/>
</dbReference>